<organism evidence="12 13">
    <name type="scientific">Actinokineospora iranica</name>
    <dbReference type="NCBI Taxonomy" id="1271860"/>
    <lineage>
        <taxon>Bacteria</taxon>
        <taxon>Bacillati</taxon>
        <taxon>Actinomycetota</taxon>
        <taxon>Actinomycetes</taxon>
        <taxon>Pseudonocardiales</taxon>
        <taxon>Pseudonocardiaceae</taxon>
        <taxon>Actinokineospora</taxon>
    </lineage>
</organism>
<dbReference type="Gene3D" id="1.10.730.10">
    <property type="entry name" value="Isoleucyl-tRNA Synthetase, Domain 1"/>
    <property type="match status" value="1"/>
</dbReference>
<evidence type="ECO:0000256" key="6">
    <source>
        <dbReference type="ARBA" id="ARBA00023146"/>
    </source>
</evidence>
<evidence type="ECO:0000256" key="1">
    <source>
        <dbReference type="ARBA" id="ARBA00022490"/>
    </source>
</evidence>
<dbReference type="HAMAP" id="MF_02005">
    <property type="entry name" value="Val_tRNA_synth_type2"/>
    <property type="match status" value="1"/>
</dbReference>
<sequence>MEESTKASENESSRAHAPDYRPFMAESERVPERPTLDGLEKTWTRRWADQDVYRFAGNGSRATVYSIDTPPPSVSGHLHIGHVFSYTQTDIIARYQRMRGKDVFYPMGWDDNGLPTERRVQMVHNVRCDPSLPYDPRFSPTGQPTAISRRNFVELCERQTAEDERSYEALWRRLGLSVDWSRTYTTIGKRARRLSQSSFLRLFAAGEAYQAEAPTLWDVGFRTAVAQAEVEHRPSRGAWHTLRFSDGVEVDTTRPELLPACVALIAHPDDERHRGLVGATVRTPVFGVPVPVLAHPDAEPDRGSGLVMCCTFGDLADVRWWRELGLPVRAVIGRDGRFRPDPPAGVPAAPYAALAGATVHTARERMVASLREEGALVGEPRPVERPVAYYERGEKPLEIVSGRQWFIRSTEHRETLLARGRELDWRPEHMRARYETWVRGLAGDWLISRQRFFGVPFPLWYPLDANGEPDHARPILPEVLPVDPASDTPPGYREEQRGKPGGFAAEPDVMDTWATSSLTPLLVCGADDDPDLFARTYPMDLRPQAHEIIRTWLFTTILRAESETGSLPWRRAAISGWVVTPDRRKVSKKSGSALTPETMLDTHGSDAVRYWAASGRPGVDTVFDETKMRVGRRLATKLLHASRFALGFPAPSSVAVTEPLDVAVLGDLDAVVAAATEALEAGEHTDALERVERFFWFWCDDYLELVKDRAYGEGRGAESARAALRTGLSTLQRLLAPYLPFAAEETWSWWQDGSVHRSPWPTTPGRTNDDRADNAGLVPVVVAVLEAIRRAKSQAKRSMRAPVAEVLIASAAGEQAALTAVEADLRAAGAVREFRFTRAAHGPMAVEVVLDAE</sequence>
<accession>A0A1G6VFN6</accession>
<dbReference type="PROSITE" id="PS00178">
    <property type="entry name" value="AA_TRNA_LIGASE_I"/>
    <property type="match status" value="1"/>
</dbReference>
<dbReference type="InterPro" id="IPR022874">
    <property type="entry name" value="Valine-tRNA_ligase_type_2"/>
</dbReference>
<dbReference type="PRINTS" id="PR00986">
    <property type="entry name" value="TRNASYNTHVAL"/>
</dbReference>
<dbReference type="NCBIfam" id="NF000540">
    <property type="entry name" value="alt_ValS"/>
    <property type="match status" value="1"/>
</dbReference>
<dbReference type="InterPro" id="IPR014729">
    <property type="entry name" value="Rossmann-like_a/b/a_fold"/>
</dbReference>
<feature type="domain" description="Methionyl/Valyl/Leucyl/Isoleucyl-tRNA synthetase anticodon-binding" evidence="11">
    <location>
        <begin position="664"/>
        <end position="805"/>
    </location>
</feature>
<dbReference type="Pfam" id="PF00133">
    <property type="entry name" value="tRNA-synt_1"/>
    <property type="match status" value="1"/>
</dbReference>
<keyword evidence="5 8" id="KW-0648">Protein biosynthesis</keyword>
<evidence type="ECO:0000256" key="7">
    <source>
        <dbReference type="ARBA" id="ARBA00047552"/>
    </source>
</evidence>
<evidence type="ECO:0000256" key="3">
    <source>
        <dbReference type="ARBA" id="ARBA00022741"/>
    </source>
</evidence>
<feature type="domain" description="Aminoacyl-tRNA synthetase class Ia" evidence="10">
    <location>
        <begin position="43"/>
        <end position="620"/>
    </location>
</feature>
<dbReference type="GO" id="GO:0004832">
    <property type="term" value="F:valine-tRNA ligase activity"/>
    <property type="evidence" value="ECO:0007669"/>
    <property type="project" value="UniProtKB-UniRule"/>
</dbReference>
<comment type="subcellular location">
    <subcellularLocation>
        <location evidence="8">Cytoplasm</location>
    </subcellularLocation>
</comment>
<name>A0A1G6VFN6_9PSEU</name>
<evidence type="ECO:0000256" key="5">
    <source>
        <dbReference type="ARBA" id="ARBA00022917"/>
    </source>
</evidence>
<dbReference type="InterPro" id="IPR048044">
    <property type="entry name" value="Valyl-tRNA_ligase_actino"/>
</dbReference>
<evidence type="ECO:0000256" key="8">
    <source>
        <dbReference type="HAMAP-Rule" id="MF_02005"/>
    </source>
</evidence>
<dbReference type="NCBIfam" id="NF009687">
    <property type="entry name" value="PRK13208.1"/>
    <property type="match status" value="1"/>
</dbReference>
<dbReference type="GO" id="GO:0005829">
    <property type="term" value="C:cytosol"/>
    <property type="evidence" value="ECO:0007669"/>
    <property type="project" value="TreeGrafter"/>
</dbReference>
<evidence type="ECO:0000256" key="2">
    <source>
        <dbReference type="ARBA" id="ARBA00022598"/>
    </source>
</evidence>
<dbReference type="GO" id="GO:0005524">
    <property type="term" value="F:ATP binding"/>
    <property type="evidence" value="ECO:0007669"/>
    <property type="project" value="UniProtKB-UniRule"/>
</dbReference>
<dbReference type="EC" id="6.1.1.9" evidence="8"/>
<dbReference type="GO" id="GO:0002161">
    <property type="term" value="F:aminoacyl-tRNA deacylase activity"/>
    <property type="evidence" value="ECO:0007669"/>
    <property type="project" value="InterPro"/>
</dbReference>
<dbReference type="InterPro" id="IPR002300">
    <property type="entry name" value="aa-tRNA-synth_Ia"/>
</dbReference>
<comment type="caution">
    <text evidence="8">Lacks conserved residue(s) required for the propagation of feature annotation.</text>
</comment>
<feature type="compositionally biased region" description="Basic and acidic residues" evidence="9">
    <location>
        <begin position="1"/>
        <end position="19"/>
    </location>
</feature>
<feature type="region of interest" description="Disordered" evidence="9">
    <location>
        <begin position="474"/>
        <end position="501"/>
    </location>
</feature>
<proteinExistence type="inferred from homology"/>
<evidence type="ECO:0000259" key="11">
    <source>
        <dbReference type="Pfam" id="PF08264"/>
    </source>
</evidence>
<keyword evidence="3 8" id="KW-0547">Nucleotide-binding</keyword>
<evidence type="ECO:0000256" key="4">
    <source>
        <dbReference type="ARBA" id="ARBA00022840"/>
    </source>
</evidence>
<feature type="binding site" evidence="8">
    <location>
        <position position="588"/>
    </location>
    <ligand>
        <name>ATP</name>
        <dbReference type="ChEBI" id="CHEBI:30616"/>
    </ligand>
</feature>
<comment type="similarity">
    <text evidence="8">Belongs to the class-I aminoacyl-tRNA synthetase family. ValS type 2 subfamily.</text>
</comment>
<dbReference type="InterPro" id="IPR009008">
    <property type="entry name" value="Val/Leu/Ile-tRNA-synth_edit"/>
</dbReference>
<feature type="region of interest" description="Disordered" evidence="9">
    <location>
        <begin position="1"/>
        <end position="32"/>
    </location>
</feature>
<protein>
    <recommendedName>
        <fullName evidence="8">Valine--tRNA ligase</fullName>
        <ecNumber evidence="8">6.1.1.9</ecNumber>
    </recommendedName>
    <alternativeName>
        <fullName evidence="8">Valyl-tRNA synthetase</fullName>
        <shortName evidence="8">ValRS</shortName>
    </alternativeName>
</protein>
<dbReference type="Gene3D" id="3.40.50.620">
    <property type="entry name" value="HUPs"/>
    <property type="match status" value="2"/>
</dbReference>
<reference evidence="13" key="1">
    <citation type="submission" date="2016-10" db="EMBL/GenBank/DDBJ databases">
        <authorList>
            <person name="Varghese N."/>
            <person name="Submissions S."/>
        </authorList>
    </citation>
    <scope>NUCLEOTIDE SEQUENCE [LARGE SCALE GENOMIC DNA]</scope>
    <source>
        <strain evidence="13">IBRC-M 10403</strain>
    </source>
</reference>
<dbReference type="SUPFAM" id="SSF52374">
    <property type="entry name" value="Nucleotidylyl transferase"/>
    <property type="match status" value="1"/>
</dbReference>
<keyword evidence="1 8" id="KW-0963">Cytoplasm</keyword>
<evidence type="ECO:0000259" key="10">
    <source>
        <dbReference type="Pfam" id="PF00133"/>
    </source>
</evidence>
<dbReference type="STRING" id="1271860.SAMN05216174_112123"/>
<evidence type="ECO:0000313" key="13">
    <source>
        <dbReference type="Proteomes" id="UP000199501"/>
    </source>
</evidence>
<dbReference type="EMBL" id="FMZZ01000012">
    <property type="protein sequence ID" value="SDD52510.1"/>
    <property type="molecule type" value="Genomic_DNA"/>
</dbReference>
<dbReference type="AlphaFoldDB" id="A0A1G6VFN6"/>
<dbReference type="Proteomes" id="UP000199501">
    <property type="component" value="Unassembled WGS sequence"/>
</dbReference>
<evidence type="ECO:0000313" key="12">
    <source>
        <dbReference type="EMBL" id="SDD52510.1"/>
    </source>
</evidence>
<dbReference type="PANTHER" id="PTHR11946">
    <property type="entry name" value="VALYL-TRNA SYNTHETASES"/>
    <property type="match status" value="1"/>
</dbReference>
<evidence type="ECO:0000256" key="9">
    <source>
        <dbReference type="SAM" id="MobiDB-lite"/>
    </source>
</evidence>
<dbReference type="GO" id="GO:0006438">
    <property type="term" value="P:valyl-tRNA aminoacylation"/>
    <property type="evidence" value="ECO:0007669"/>
    <property type="project" value="UniProtKB-UniRule"/>
</dbReference>
<dbReference type="InterPro" id="IPR009080">
    <property type="entry name" value="tRNAsynth_Ia_anticodon-bd"/>
</dbReference>
<dbReference type="InterPro" id="IPR033705">
    <property type="entry name" value="Anticodon_Ia_Val"/>
</dbReference>
<dbReference type="InterPro" id="IPR002303">
    <property type="entry name" value="Valyl-tRNA_ligase"/>
</dbReference>
<keyword evidence="6 8" id="KW-0030">Aminoacyl-tRNA synthetase</keyword>
<dbReference type="Pfam" id="PF08264">
    <property type="entry name" value="Anticodon_1"/>
    <property type="match status" value="1"/>
</dbReference>
<keyword evidence="13" id="KW-1185">Reference proteome</keyword>
<comment type="function">
    <text evidence="8">Catalyzes the attachment of valine to tRNA(Val). As ValRS can inadvertently accommodate and process structurally similar amino acids such as threonine, to avoid such errors, it has a 'posttransfer' editing activity that hydrolyzes mischarged Thr-tRNA(Val) in a tRNA-dependent manner.</text>
</comment>
<comment type="catalytic activity">
    <reaction evidence="7 8">
        <text>tRNA(Val) + L-valine + ATP = L-valyl-tRNA(Val) + AMP + diphosphate</text>
        <dbReference type="Rhea" id="RHEA:10704"/>
        <dbReference type="Rhea" id="RHEA-COMP:9672"/>
        <dbReference type="Rhea" id="RHEA-COMP:9708"/>
        <dbReference type="ChEBI" id="CHEBI:30616"/>
        <dbReference type="ChEBI" id="CHEBI:33019"/>
        <dbReference type="ChEBI" id="CHEBI:57762"/>
        <dbReference type="ChEBI" id="CHEBI:78442"/>
        <dbReference type="ChEBI" id="CHEBI:78537"/>
        <dbReference type="ChEBI" id="CHEBI:456215"/>
        <dbReference type="EC" id="6.1.1.9"/>
    </reaction>
</comment>
<dbReference type="InterPro" id="IPR013155">
    <property type="entry name" value="M/V/L/I-tRNA-synth_anticd-bd"/>
</dbReference>
<comment type="subunit">
    <text evidence="8">Monomer.</text>
</comment>
<dbReference type="InterPro" id="IPR001412">
    <property type="entry name" value="aa-tRNA-synth_I_CS"/>
</dbReference>
<dbReference type="CDD" id="cd07962">
    <property type="entry name" value="Anticodon_Ia_Val"/>
    <property type="match status" value="1"/>
</dbReference>
<dbReference type="PANTHER" id="PTHR11946:SF93">
    <property type="entry name" value="VALINE--TRNA LIGASE, CHLOROPLASTIC_MITOCHONDRIAL 2"/>
    <property type="match status" value="1"/>
</dbReference>
<keyword evidence="2 8" id="KW-0436">Ligase</keyword>
<comment type="domain">
    <text evidence="8">ValRS has two distinct active sites: one for aminoacylation and one for editing. The misactivated threonine is translocated from the active site to the editing site.</text>
</comment>
<keyword evidence="4 8" id="KW-0067">ATP-binding</keyword>
<dbReference type="SUPFAM" id="SSF50677">
    <property type="entry name" value="ValRS/IleRS/LeuRS editing domain"/>
    <property type="match status" value="1"/>
</dbReference>
<gene>
    <name evidence="8" type="primary">valS</name>
    <name evidence="12" type="ORF">SAMN05216174_112123</name>
</gene>
<dbReference type="SUPFAM" id="SSF47323">
    <property type="entry name" value="Anticodon-binding domain of a subclass of class I aminoacyl-tRNA synthetases"/>
    <property type="match status" value="1"/>
</dbReference>